<accession>A0A8G1RYN2</accession>
<evidence type="ECO:0000313" key="1">
    <source>
        <dbReference type="EMBL" id="RAK80021.1"/>
    </source>
</evidence>
<dbReference type="RefSeq" id="XP_040804031.1">
    <property type="nucleotide sequence ID" value="XM_040948417.1"/>
</dbReference>
<dbReference type="OrthoDB" id="2913095at2759"/>
<sequence length="182" mass="20155">MSIGPYLVALFDDVEIIKRRWSTGYTSADLVLLSDNDPLNDWEGYIRLAGHLRAVGMWDATVAAWSLVSPNPDYSNPRKPRGPMDIFCEGGCGAHWTYADDLYVCKTCPGVHYDKACADELRAGTLAVEICSHDHELLHVPPYDPIAQARIGEGNVRVGGEVLSVKAWLERIRQEWGLELGG</sequence>
<proteinExistence type="predicted"/>
<dbReference type="EMBL" id="KZ824631">
    <property type="protein sequence ID" value="RAK80021.1"/>
    <property type="molecule type" value="Genomic_DNA"/>
</dbReference>
<dbReference type="VEuPathDB" id="FungiDB:BO72DRAFT_493850"/>
<dbReference type="GeneID" id="63865750"/>
<protein>
    <submittedName>
        <fullName evidence="1">Uncharacterized protein</fullName>
    </submittedName>
</protein>
<organism evidence="1 2">
    <name type="scientific">Aspergillus fijiensis CBS 313.89</name>
    <dbReference type="NCBI Taxonomy" id="1448319"/>
    <lineage>
        <taxon>Eukaryota</taxon>
        <taxon>Fungi</taxon>
        <taxon>Dikarya</taxon>
        <taxon>Ascomycota</taxon>
        <taxon>Pezizomycotina</taxon>
        <taxon>Eurotiomycetes</taxon>
        <taxon>Eurotiomycetidae</taxon>
        <taxon>Eurotiales</taxon>
        <taxon>Aspergillaceae</taxon>
        <taxon>Aspergillus</taxon>
    </lineage>
</organism>
<gene>
    <name evidence="1" type="ORF">BO72DRAFT_493850</name>
</gene>
<evidence type="ECO:0000313" key="2">
    <source>
        <dbReference type="Proteomes" id="UP000249789"/>
    </source>
</evidence>
<keyword evidence="2" id="KW-1185">Reference proteome</keyword>
<dbReference type="Proteomes" id="UP000249789">
    <property type="component" value="Unassembled WGS sequence"/>
</dbReference>
<reference evidence="1 2" key="1">
    <citation type="submission" date="2018-02" db="EMBL/GenBank/DDBJ databases">
        <title>The genomes of Aspergillus section Nigri reveals drivers in fungal speciation.</title>
        <authorList>
            <consortium name="DOE Joint Genome Institute"/>
            <person name="Vesth T.C."/>
            <person name="Nybo J."/>
            <person name="Theobald S."/>
            <person name="Brandl J."/>
            <person name="Frisvad J.C."/>
            <person name="Nielsen K.F."/>
            <person name="Lyhne E.K."/>
            <person name="Kogle M.E."/>
            <person name="Kuo A."/>
            <person name="Riley R."/>
            <person name="Clum A."/>
            <person name="Nolan M."/>
            <person name="Lipzen A."/>
            <person name="Salamov A."/>
            <person name="Henrissat B."/>
            <person name="Wiebenga A."/>
            <person name="De vries R.P."/>
            <person name="Grigoriev I.V."/>
            <person name="Mortensen U.H."/>
            <person name="Andersen M.R."/>
            <person name="Baker S.E."/>
        </authorList>
    </citation>
    <scope>NUCLEOTIDE SEQUENCE [LARGE SCALE GENOMIC DNA]</scope>
    <source>
        <strain evidence="1 2">CBS 313.89</strain>
    </source>
</reference>
<dbReference type="AlphaFoldDB" id="A0A8G1RYN2"/>
<name>A0A8G1RYN2_9EURO</name>